<dbReference type="Proteomes" id="UP000602181">
    <property type="component" value="Unassembled WGS sequence"/>
</dbReference>
<evidence type="ECO:0000313" key="3">
    <source>
        <dbReference type="Proteomes" id="UP000602181"/>
    </source>
</evidence>
<keyword evidence="3" id="KW-1185">Reference proteome</keyword>
<feature type="chain" id="PRO_5047287749" evidence="1">
    <location>
        <begin position="22"/>
        <end position="167"/>
    </location>
</feature>
<dbReference type="InterPro" id="IPR025648">
    <property type="entry name" value="DUF4358"/>
</dbReference>
<dbReference type="RefSeq" id="WP_158595650.1">
    <property type="nucleotide sequence ID" value="NZ_JACOIH010000015.1"/>
</dbReference>
<evidence type="ECO:0000313" key="2">
    <source>
        <dbReference type="EMBL" id="MBC3939129.1"/>
    </source>
</evidence>
<protein>
    <submittedName>
        <fullName evidence="2">DUF4358 domain-containing protein</fullName>
    </submittedName>
</protein>
<reference evidence="2 3" key="1">
    <citation type="submission" date="2020-08" db="EMBL/GenBank/DDBJ databases">
        <authorList>
            <person name="Liu C."/>
            <person name="Sun Q."/>
        </authorList>
    </citation>
    <scope>NUCLEOTIDE SEQUENCE [LARGE SCALE GENOMIC DNA]</scope>
    <source>
        <strain evidence="2 3">22A2-44</strain>
    </source>
</reference>
<dbReference type="Pfam" id="PF14270">
    <property type="entry name" value="DUF4358"/>
    <property type="match status" value="1"/>
</dbReference>
<name>A0ABR7AFB3_9FIRM</name>
<comment type="caution">
    <text evidence="2">The sequence shown here is derived from an EMBL/GenBank/DDBJ whole genome shotgun (WGS) entry which is preliminary data.</text>
</comment>
<accession>A0ABR7AFB3</accession>
<evidence type="ECO:0000256" key="1">
    <source>
        <dbReference type="SAM" id="SignalP"/>
    </source>
</evidence>
<organism evidence="2 3">
    <name type="scientific">Anaerotruncus massiliensis</name>
    <name type="common">ex Togo et al. 2019</name>
    <dbReference type="NCBI Taxonomy" id="1673720"/>
    <lineage>
        <taxon>Bacteria</taxon>
        <taxon>Bacillati</taxon>
        <taxon>Bacillota</taxon>
        <taxon>Clostridia</taxon>
        <taxon>Eubacteriales</taxon>
        <taxon>Oscillospiraceae</taxon>
        <taxon>Anaerotruncus</taxon>
    </lineage>
</organism>
<dbReference type="EMBL" id="JACOIH010000015">
    <property type="protein sequence ID" value="MBC3939129.1"/>
    <property type="molecule type" value="Genomic_DNA"/>
</dbReference>
<gene>
    <name evidence="2" type="ORF">H8R05_09425</name>
</gene>
<feature type="signal peptide" evidence="1">
    <location>
        <begin position="1"/>
        <end position="21"/>
    </location>
</feature>
<proteinExistence type="predicted"/>
<keyword evidence="1" id="KW-0732">Signal</keyword>
<sequence>MKRTIALLCALLLCLTGCRSEGPGQNAAVESAGPLVETAEPETAIEKIYENVTVRGLTDASDDDLTDKFFLDVSMLDSYWVRFSSGDFGLADVFILKPSEGMEPKVRDALEQVKLNRAKEFENYDVYDAHQIAQDAVIYEQGGYLIMLMLADTDAARDVIDQYIPKI</sequence>